<name>A0A8H6FLM8_9LECA</name>
<feature type="compositionally biased region" description="Basic and acidic residues" evidence="1">
    <location>
        <begin position="12"/>
        <end position="27"/>
    </location>
</feature>
<dbReference type="AlphaFoldDB" id="A0A8H6FLM8"/>
<accession>A0A8H6FLM8</accession>
<organism evidence="2 3">
    <name type="scientific">Letharia columbiana</name>
    <dbReference type="NCBI Taxonomy" id="112416"/>
    <lineage>
        <taxon>Eukaryota</taxon>
        <taxon>Fungi</taxon>
        <taxon>Dikarya</taxon>
        <taxon>Ascomycota</taxon>
        <taxon>Pezizomycotina</taxon>
        <taxon>Lecanoromycetes</taxon>
        <taxon>OSLEUM clade</taxon>
        <taxon>Lecanoromycetidae</taxon>
        <taxon>Lecanorales</taxon>
        <taxon>Lecanorineae</taxon>
        <taxon>Parmeliaceae</taxon>
        <taxon>Letharia</taxon>
    </lineage>
</organism>
<dbReference type="Proteomes" id="UP000578531">
    <property type="component" value="Unassembled WGS sequence"/>
</dbReference>
<dbReference type="GeneID" id="59292555"/>
<evidence type="ECO:0000313" key="3">
    <source>
        <dbReference type="Proteomes" id="UP000578531"/>
    </source>
</evidence>
<comment type="caution">
    <text evidence="2">The sequence shown here is derived from an EMBL/GenBank/DDBJ whole genome shotgun (WGS) entry which is preliminary data.</text>
</comment>
<gene>
    <name evidence="2" type="ORF">HO173_010909</name>
</gene>
<dbReference type="EMBL" id="JACCJC010000064">
    <property type="protein sequence ID" value="KAF6230793.1"/>
    <property type="molecule type" value="Genomic_DNA"/>
</dbReference>
<dbReference type="RefSeq" id="XP_037160226.1">
    <property type="nucleotide sequence ID" value="XM_037312794.1"/>
</dbReference>
<reference evidence="2 3" key="1">
    <citation type="journal article" date="2020" name="Genomics">
        <title>Complete, high-quality genomes from long-read metagenomic sequencing of two wolf lichen thalli reveals enigmatic genome architecture.</title>
        <authorList>
            <person name="McKenzie S.K."/>
            <person name="Walston R.F."/>
            <person name="Allen J.L."/>
        </authorList>
    </citation>
    <scope>NUCLEOTIDE SEQUENCE [LARGE SCALE GENOMIC DNA]</scope>
    <source>
        <strain evidence="2">WasteWater2</strain>
    </source>
</reference>
<evidence type="ECO:0000313" key="2">
    <source>
        <dbReference type="EMBL" id="KAF6230793.1"/>
    </source>
</evidence>
<feature type="region of interest" description="Disordered" evidence="1">
    <location>
        <begin position="1"/>
        <end position="29"/>
    </location>
</feature>
<evidence type="ECO:0000256" key="1">
    <source>
        <dbReference type="SAM" id="MobiDB-lite"/>
    </source>
</evidence>
<protein>
    <submittedName>
        <fullName evidence="2">Uncharacterized protein</fullName>
    </submittedName>
</protein>
<keyword evidence="3" id="KW-1185">Reference proteome</keyword>
<proteinExistence type="predicted"/>
<sequence>MVAHLTGLPEVTGHHEYPDGLEHRSDDISSNISTSIVKQRWSESSSTIFSDETRIRVYDFEEREGVFDYKTRLMEQAVDVRQVLSSTNGDVPRIRIMEASVS</sequence>